<comment type="caution">
    <text evidence="1">The sequence shown here is derived from an EMBL/GenBank/DDBJ whole genome shotgun (WGS) entry which is preliminary data.</text>
</comment>
<reference evidence="2" key="1">
    <citation type="journal article" date="2023" name="Front. Plant Sci.">
        <title>Chromosomal-level genome assembly of Melastoma candidum provides insights into trichome evolution.</title>
        <authorList>
            <person name="Zhong Y."/>
            <person name="Wu W."/>
            <person name="Sun C."/>
            <person name="Zou P."/>
            <person name="Liu Y."/>
            <person name="Dai S."/>
            <person name="Zhou R."/>
        </authorList>
    </citation>
    <scope>NUCLEOTIDE SEQUENCE [LARGE SCALE GENOMIC DNA]</scope>
</reference>
<gene>
    <name evidence="1" type="ORF">MLD38_031121</name>
</gene>
<sequence>MTKSVTEYTREFERLLLQCDVQEVQEQAIVRYLQGLKPQIADAVELQHYWTFNDVRALAHEVEQQQSRRSSTRPFVKAPPFNKGCSSQEKPSSTTSRKTVRPEVKSYEDVEEIEEYPNEGELLVIRKALSVAPVRE</sequence>
<proteinExistence type="predicted"/>
<evidence type="ECO:0000313" key="1">
    <source>
        <dbReference type="EMBL" id="KAI4325748.1"/>
    </source>
</evidence>
<organism evidence="1 2">
    <name type="scientific">Melastoma candidum</name>
    <dbReference type="NCBI Taxonomy" id="119954"/>
    <lineage>
        <taxon>Eukaryota</taxon>
        <taxon>Viridiplantae</taxon>
        <taxon>Streptophyta</taxon>
        <taxon>Embryophyta</taxon>
        <taxon>Tracheophyta</taxon>
        <taxon>Spermatophyta</taxon>
        <taxon>Magnoliopsida</taxon>
        <taxon>eudicotyledons</taxon>
        <taxon>Gunneridae</taxon>
        <taxon>Pentapetalae</taxon>
        <taxon>rosids</taxon>
        <taxon>malvids</taxon>
        <taxon>Myrtales</taxon>
        <taxon>Melastomataceae</taxon>
        <taxon>Melastomatoideae</taxon>
        <taxon>Melastomateae</taxon>
        <taxon>Melastoma</taxon>
    </lineage>
</organism>
<protein>
    <submittedName>
        <fullName evidence="1">Uncharacterized protein</fullName>
    </submittedName>
</protein>
<evidence type="ECO:0000313" key="2">
    <source>
        <dbReference type="Proteomes" id="UP001057402"/>
    </source>
</evidence>
<accession>A0ACB9MNQ3</accession>
<dbReference type="EMBL" id="CM042888">
    <property type="protein sequence ID" value="KAI4325748.1"/>
    <property type="molecule type" value="Genomic_DNA"/>
</dbReference>
<keyword evidence="2" id="KW-1185">Reference proteome</keyword>
<name>A0ACB9MNQ3_9MYRT</name>
<dbReference type="Proteomes" id="UP001057402">
    <property type="component" value="Chromosome 9"/>
</dbReference>